<keyword evidence="2" id="KW-0812">Transmembrane</keyword>
<dbReference type="RefSeq" id="WP_037484919.1">
    <property type="nucleotide sequence ID" value="NZ_AZRA01000110.1"/>
</dbReference>
<keyword evidence="5" id="KW-1185">Reference proteome</keyword>
<organism evidence="4 5">
    <name type="scientific">Sphaerotilus natans subsp. natans DSM 6575</name>
    <dbReference type="NCBI Taxonomy" id="1286631"/>
    <lineage>
        <taxon>Bacteria</taxon>
        <taxon>Pseudomonadati</taxon>
        <taxon>Pseudomonadota</taxon>
        <taxon>Betaproteobacteria</taxon>
        <taxon>Burkholderiales</taxon>
        <taxon>Sphaerotilaceae</taxon>
        <taxon>Sphaerotilus</taxon>
    </lineage>
</organism>
<feature type="transmembrane region" description="Helical" evidence="2">
    <location>
        <begin position="12"/>
        <end position="29"/>
    </location>
</feature>
<dbReference type="STRING" id="34103.SAMN05421778_102172"/>
<protein>
    <recommendedName>
        <fullName evidence="3">DUF2726 domain-containing protein</fullName>
    </recommendedName>
</protein>
<dbReference type="EMBL" id="AZRA01000110">
    <property type="protein sequence ID" value="KDB50816.1"/>
    <property type="molecule type" value="Genomic_DNA"/>
</dbReference>
<evidence type="ECO:0000259" key="3">
    <source>
        <dbReference type="Pfam" id="PF10881"/>
    </source>
</evidence>
<dbReference type="Proteomes" id="UP000026714">
    <property type="component" value="Unassembled WGS sequence"/>
</dbReference>
<feature type="domain" description="DUF2726" evidence="3">
    <location>
        <begin position="62"/>
        <end position="177"/>
    </location>
</feature>
<proteinExistence type="predicted"/>
<dbReference type="eggNOG" id="ENOG5032R3D">
    <property type="taxonomic scope" value="Bacteria"/>
</dbReference>
<evidence type="ECO:0000256" key="2">
    <source>
        <dbReference type="SAM" id="Phobius"/>
    </source>
</evidence>
<dbReference type="Pfam" id="PF10881">
    <property type="entry name" value="DUF2726"/>
    <property type="match status" value="1"/>
</dbReference>
<accession>A0A059KH77</accession>
<feature type="compositionally biased region" description="Basic and acidic residues" evidence="1">
    <location>
        <begin position="206"/>
        <end position="216"/>
    </location>
</feature>
<reference evidence="4 5" key="1">
    <citation type="journal article" date="2014" name="FEMS Microbiol. Ecol.">
        <title>Sphaerotilus natans encrusted with nanoball-shaped Fe(III) oxide minerals formed by nitrate-reducing mixotrophic Fe(II) oxidation.</title>
        <authorList>
            <person name="Park S."/>
            <person name="Kim D.H."/>
            <person name="Lee J.H."/>
            <person name="Hur H.G."/>
        </authorList>
    </citation>
    <scope>NUCLEOTIDE SEQUENCE [LARGE SCALE GENOMIC DNA]</scope>
    <source>
        <strain evidence="4 5">DSM 6575</strain>
    </source>
</reference>
<evidence type="ECO:0000313" key="5">
    <source>
        <dbReference type="Proteomes" id="UP000026714"/>
    </source>
</evidence>
<dbReference type="AlphaFoldDB" id="A0A059KH77"/>
<evidence type="ECO:0000256" key="1">
    <source>
        <dbReference type="SAM" id="MobiDB-lite"/>
    </source>
</evidence>
<dbReference type="InterPro" id="IPR024402">
    <property type="entry name" value="DUF2726"/>
</dbReference>
<feature type="region of interest" description="Disordered" evidence="1">
    <location>
        <begin position="233"/>
        <end position="258"/>
    </location>
</feature>
<evidence type="ECO:0000313" key="4">
    <source>
        <dbReference type="EMBL" id="KDB50816.1"/>
    </source>
</evidence>
<keyword evidence="2" id="KW-1133">Transmembrane helix</keyword>
<comment type="caution">
    <text evidence="4">The sequence shown here is derived from an EMBL/GenBank/DDBJ whole genome shotgun (WGS) entry which is preliminary data.</text>
</comment>
<keyword evidence="2" id="KW-0472">Membrane</keyword>
<sequence length="258" mass="28551">MDFLLANPLDGALLLAGGLILVALLVWRLRAQRGTPASRPGRPRTLDAVDTVIGWPPEATRVLTVRHQRAMEVLRRAMPGHLILAQVPLSHFIKVPTRLSYVEWLRRVGHVCVDLMVCDAASNVVAIIEVRQADRTESERARKRHQRVERVLRAAGIPLHVWNESVLPDPVAVRRALLPEDQDAERHVDTGPDTHPLGQAGARRPGTRDLDPPRSTWFDELHATQPVRLDEGVDVSIDAPVPPQALAPGRAAPVLQSR</sequence>
<name>A0A059KH77_9BURK</name>
<feature type="region of interest" description="Disordered" evidence="1">
    <location>
        <begin position="182"/>
        <end position="216"/>
    </location>
</feature>
<gene>
    <name evidence="4" type="ORF">X805_35870</name>
</gene>